<dbReference type="InterPro" id="IPR032819">
    <property type="entry name" value="TruB_C"/>
</dbReference>
<feature type="domain" description="PUA" evidence="2">
    <location>
        <begin position="239"/>
        <end position="313"/>
    </location>
</feature>
<dbReference type="NCBIfam" id="NF003280">
    <property type="entry name" value="PRK04270.1"/>
    <property type="match status" value="1"/>
</dbReference>
<evidence type="ECO:0000256" key="1">
    <source>
        <dbReference type="ARBA" id="ARBA00023235"/>
    </source>
</evidence>
<evidence type="ECO:0000259" key="3">
    <source>
        <dbReference type="SMART" id="SM01136"/>
    </source>
</evidence>
<dbReference type="Pfam" id="PF01509">
    <property type="entry name" value="TruB_N"/>
    <property type="match status" value="1"/>
</dbReference>
<evidence type="ECO:0000313" key="4">
    <source>
        <dbReference type="EMBL" id="AIE96274.1"/>
    </source>
</evidence>
<dbReference type="Gene3D" id="2.30.130.10">
    <property type="entry name" value="PUA domain"/>
    <property type="match status" value="1"/>
</dbReference>
<dbReference type="PANTHER" id="PTHR23127">
    <property type="entry name" value="CENTROMERE/MICROTUBULE BINDING PROTEIN CBF5"/>
    <property type="match status" value="1"/>
</dbReference>
<dbReference type="SUPFAM" id="SSF55120">
    <property type="entry name" value="Pseudouridine synthase"/>
    <property type="match status" value="1"/>
</dbReference>
<dbReference type="PANTHER" id="PTHR23127:SF0">
    <property type="entry name" value="H_ACA RIBONUCLEOPROTEIN COMPLEX SUBUNIT DKC1"/>
    <property type="match status" value="1"/>
</dbReference>
<dbReference type="AlphaFoldDB" id="A0A075FYL9"/>
<dbReference type="GO" id="GO:0003723">
    <property type="term" value="F:RNA binding"/>
    <property type="evidence" value="ECO:0007669"/>
    <property type="project" value="InterPro"/>
</dbReference>
<dbReference type="GO" id="GO:0000495">
    <property type="term" value="P:box H/ACA sno(s)RNA 3'-end processing"/>
    <property type="evidence" value="ECO:0007669"/>
    <property type="project" value="TreeGrafter"/>
</dbReference>
<proteinExistence type="predicted"/>
<name>A0A075FYL9_9EURY</name>
<dbReference type="InterPro" id="IPR015947">
    <property type="entry name" value="PUA-like_sf"/>
</dbReference>
<dbReference type="InterPro" id="IPR002478">
    <property type="entry name" value="PUA"/>
</dbReference>
<dbReference type="InterPro" id="IPR020103">
    <property type="entry name" value="PsdUridine_synth_cat_dom_sf"/>
</dbReference>
<evidence type="ECO:0000259" key="2">
    <source>
        <dbReference type="SMART" id="SM00359"/>
    </source>
</evidence>
<dbReference type="InterPro" id="IPR002501">
    <property type="entry name" value="PsdUridine_synth_N"/>
</dbReference>
<dbReference type="EMBL" id="KF900474">
    <property type="protein sequence ID" value="AIE96274.1"/>
    <property type="molecule type" value="Genomic_DNA"/>
</dbReference>
<protein>
    <submittedName>
        <fullName evidence="4">tRNA pseudouridine synthase b (DKC1, NOLA4, CBF5)</fullName>
    </submittedName>
</protein>
<feature type="domain" description="Dyskerin-like" evidence="3">
    <location>
        <begin position="2"/>
        <end position="50"/>
    </location>
</feature>
<dbReference type="GO" id="GO:0009982">
    <property type="term" value="F:pseudouridine synthase activity"/>
    <property type="evidence" value="ECO:0007669"/>
    <property type="project" value="InterPro"/>
</dbReference>
<dbReference type="Pfam" id="PF01472">
    <property type="entry name" value="PUA"/>
    <property type="match status" value="1"/>
</dbReference>
<reference evidence="4" key="1">
    <citation type="journal article" date="2014" name="Genome Biol. Evol.">
        <title>Pangenome evidence for extensive interdomain horizontal transfer affecting lineage core and shell genes in uncultured planktonic thaumarchaeota and euryarchaeota.</title>
        <authorList>
            <person name="Deschamps P."/>
            <person name="Zivanovic Y."/>
            <person name="Moreira D."/>
            <person name="Rodriguez-Valera F."/>
            <person name="Lopez-Garcia P."/>
        </authorList>
    </citation>
    <scope>NUCLEOTIDE SEQUENCE</scope>
</reference>
<dbReference type="NCBIfam" id="TIGR00425">
    <property type="entry name" value="CBF5"/>
    <property type="match status" value="1"/>
</dbReference>
<sequence>MGGSDFWELSEASTNPGFGCSPSERSLDQLLSAGVVLVDKPRGPTSHQLAAWARESLGITRLGHGGTLDPFATGLLTLLCGKATRLTDIVLKGDKRYVGVMRFGRDVSDEELEATLSSLNGVIYNVPPLESAVKVQVRTRTIHSLRMLESDANSRIAAFEASCSAGTYIRTLAKDIGLMLGTVCELTELHRDRTGPFDQTMACTMQQLTDASFLHREHGDDSALLRIIAPIEALLTGLPSIIVKDGAAAALSHGAPLARPGVVRAQKGVSEGSTVLVKSLKDEAVSVARLSVDSDSLPGMTTGEVAVSRAVIMEPGTYPQSWSKE</sequence>
<dbReference type="Gene3D" id="3.30.2350.10">
    <property type="entry name" value="Pseudouridine synthase"/>
    <property type="match status" value="1"/>
</dbReference>
<dbReference type="Pfam" id="PF16198">
    <property type="entry name" value="TruB_C_2"/>
    <property type="match status" value="1"/>
</dbReference>
<dbReference type="GO" id="GO:0031120">
    <property type="term" value="P:snRNA pseudouridine synthesis"/>
    <property type="evidence" value="ECO:0007669"/>
    <property type="project" value="TreeGrafter"/>
</dbReference>
<organism evidence="4">
    <name type="scientific">uncultured marine group II/III euryarchaeote AD1000_76_E09</name>
    <dbReference type="NCBI Taxonomy" id="1457809"/>
    <lineage>
        <taxon>Archaea</taxon>
        <taxon>Methanobacteriati</taxon>
        <taxon>Methanobacteriota</taxon>
        <taxon>environmental samples</taxon>
    </lineage>
</organism>
<dbReference type="GO" id="GO:0031118">
    <property type="term" value="P:rRNA pseudouridine synthesis"/>
    <property type="evidence" value="ECO:0007669"/>
    <property type="project" value="TreeGrafter"/>
</dbReference>
<dbReference type="InterPro" id="IPR012960">
    <property type="entry name" value="Dyskerin-like"/>
</dbReference>
<keyword evidence="1" id="KW-0413">Isomerase</keyword>
<dbReference type="PROSITE" id="PS50890">
    <property type="entry name" value="PUA"/>
    <property type="match status" value="1"/>
</dbReference>
<dbReference type="SMART" id="SM00359">
    <property type="entry name" value="PUA"/>
    <property type="match status" value="1"/>
</dbReference>
<dbReference type="InterPro" id="IPR004802">
    <property type="entry name" value="tRNA_PsdUridine_synth_B_fam"/>
</dbReference>
<dbReference type="SUPFAM" id="SSF88697">
    <property type="entry name" value="PUA domain-like"/>
    <property type="match status" value="1"/>
</dbReference>
<dbReference type="Pfam" id="PF08068">
    <property type="entry name" value="DKCLD"/>
    <property type="match status" value="1"/>
</dbReference>
<dbReference type="InterPro" id="IPR036974">
    <property type="entry name" value="PUA_sf"/>
</dbReference>
<dbReference type="GO" id="GO:1990481">
    <property type="term" value="P:mRNA pseudouridine synthesis"/>
    <property type="evidence" value="ECO:0007669"/>
    <property type="project" value="TreeGrafter"/>
</dbReference>
<gene>
    <name evidence="4" type="primary">CBF5</name>
    <name evidence="4" type="synonym">DKC1</name>
    <name evidence="4" type="synonym">NOLA4</name>
</gene>
<accession>A0A075FYL9</accession>
<dbReference type="SMART" id="SM01136">
    <property type="entry name" value="DKCLD"/>
    <property type="match status" value="1"/>
</dbReference>